<evidence type="ECO:0000313" key="3">
    <source>
        <dbReference type="WBParaSite" id="PSAMB.scaffold4885size13238.g25389.t1"/>
    </source>
</evidence>
<proteinExistence type="predicted"/>
<keyword evidence="2" id="KW-1185">Reference proteome</keyword>
<sequence length="69" mass="7244">MPKCDKCCGENQDCGCPDPCECDMEKKICKCTNCMCKNCFCHGEKGASATGEKKTCCGGGSGEGSHEGH</sequence>
<dbReference type="WBParaSite" id="PSAMB.scaffold4885size13238.g25389.t1">
    <property type="protein sequence ID" value="PSAMB.scaffold4885size13238.g25389.t1"/>
    <property type="gene ID" value="PSAMB.scaffold4885size13238.g25389"/>
</dbReference>
<protein>
    <submittedName>
        <fullName evidence="3">Metallothionein</fullName>
    </submittedName>
</protein>
<accession>A0A914WNZ5</accession>
<evidence type="ECO:0000256" key="1">
    <source>
        <dbReference type="SAM" id="MobiDB-lite"/>
    </source>
</evidence>
<dbReference type="AlphaFoldDB" id="A0A914WNZ5"/>
<dbReference type="Proteomes" id="UP000887566">
    <property type="component" value="Unplaced"/>
</dbReference>
<feature type="region of interest" description="Disordered" evidence="1">
    <location>
        <begin position="46"/>
        <end position="69"/>
    </location>
</feature>
<reference evidence="3" key="1">
    <citation type="submission" date="2022-11" db="UniProtKB">
        <authorList>
            <consortium name="WormBaseParasite"/>
        </authorList>
    </citation>
    <scope>IDENTIFICATION</scope>
</reference>
<name>A0A914WNZ5_9BILA</name>
<evidence type="ECO:0000313" key="2">
    <source>
        <dbReference type="Proteomes" id="UP000887566"/>
    </source>
</evidence>
<organism evidence="2 3">
    <name type="scientific">Plectus sambesii</name>
    <dbReference type="NCBI Taxonomy" id="2011161"/>
    <lineage>
        <taxon>Eukaryota</taxon>
        <taxon>Metazoa</taxon>
        <taxon>Ecdysozoa</taxon>
        <taxon>Nematoda</taxon>
        <taxon>Chromadorea</taxon>
        <taxon>Plectida</taxon>
        <taxon>Plectina</taxon>
        <taxon>Plectoidea</taxon>
        <taxon>Plectidae</taxon>
        <taxon>Plectus</taxon>
    </lineage>
</organism>